<reference evidence="5 6" key="1">
    <citation type="submission" date="2012-02" db="EMBL/GenBank/DDBJ databases">
        <title>Complete genome sequence of Actinoplanes missouriensis 431 (= NBRC 102363).</title>
        <authorList>
            <person name="Ohnishi Y."/>
            <person name="Ishikawa J."/>
            <person name="Sekine M."/>
            <person name="Hosoyama A."/>
            <person name="Harada T."/>
            <person name="Narita H."/>
            <person name="Hata T."/>
            <person name="Konno Y."/>
            <person name="Tutikane K."/>
            <person name="Fujita N."/>
            <person name="Horinouchi S."/>
            <person name="Hayakawa M."/>
        </authorList>
    </citation>
    <scope>NUCLEOTIDE SEQUENCE [LARGE SCALE GENOMIC DNA]</scope>
    <source>
        <strain evidence="6">ATCC 14538 / DSM 43046 / CBS 188.64 / JCM 3121 / NBRC 102363 / NCIMB 12654 / NRRL B-3342 / UNCC 431</strain>
    </source>
</reference>
<dbReference type="InterPro" id="IPR036388">
    <property type="entry name" value="WH-like_DNA-bd_sf"/>
</dbReference>
<dbReference type="KEGG" id="ams:AMIS_28780"/>
<evidence type="ECO:0000259" key="4">
    <source>
        <dbReference type="PROSITE" id="PS50043"/>
    </source>
</evidence>
<organism evidence="5 6">
    <name type="scientific">Actinoplanes missouriensis (strain ATCC 14538 / DSM 43046 / CBS 188.64 / JCM 3121 / NBRC 102363 / NCIMB 12654 / NRRL B-3342 / UNCC 431)</name>
    <dbReference type="NCBI Taxonomy" id="512565"/>
    <lineage>
        <taxon>Bacteria</taxon>
        <taxon>Bacillati</taxon>
        <taxon>Actinomycetota</taxon>
        <taxon>Actinomycetes</taxon>
        <taxon>Micromonosporales</taxon>
        <taxon>Micromonosporaceae</taxon>
        <taxon>Actinoplanes</taxon>
    </lineage>
</organism>
<dbReference type="PATRIC" id="fig|512565.3.peg.2879"/>
<evidence type="ECO:0000256" key="1">
    <source>
        <dbReference type="ARBA" id="ARBA00023015"/>
    </source>
</evidence>
<dbReference type="PANTHER" id="PTHR44688">
    <property type="entry name" value="DNA-BINDING TRANSCRIPTIONAL ACTIVATOR DEVR_DOSR"/>
    <property type="match status" value="1"/>
</dbReference>
<dbReference type="CDD" id="cd06170">
    <property type="entry name" value="LuxR_C_like"/>
    <property type="match status" value="1"/>
</dbReference>
<dbReference type="GO" id="GO:0003677">
    <property type="term" value="F:DNA binding"/>
    <property type="evidence" value="ECO:0007669"/>
    <property type="project" value="UniProtKB-KW"/>
</dbReference>
<dbReference type="eggNOG" id="COG2197">
    <property type="taxonomic scope" value="Bacteria"/>
</dbReference>
<keyword evidence="3" id="KW-0804">Transcription</keyword>
<dbReference type="STRING" id="512565.AMIS_28780"/>
<dbReference type="SMART" id="SM00421">
    <property type="entry name" value="HTH_LUXR"/>
    <property type="match status" value="1"/>
</dbReference>
<dbReference type="Gene3D" id="1.10.10.10">
    <property type="entry name" value="Winged helix-like DNA-binding domain superfamily/Winged helix DNA-binding domain"/>
    <property type="match status" value="1"/>
</dbReference>
<name>I0H511_ACTM4</name>
<accession>I0H511</accession>
<evidence type="ECO:0000256" key="3">
    <source>
        <dbReference type="ARBA" id="ARBA00023163"/>
    </source>
</evidence>
<protein>
    <submittedName>
        <fullName evidence="5">Putative LuxR-family transcriptional regulator</fullName>
    </submittedName>
</protein>
<dbReference type="InterPro" id="IPR016032">
    <property type="entry name" value="Sig_transdc_resp-reg_C-effctor"/>
</dbReference>
<dbReference type="EMBL" id="AP012319">
    <property type="protein sequence ID" value="BAL88098.1"/>
    <property type="molecule type" value="Genomic_DNA"/>
</dbReference>
<evidence type="ECO:0000313" key="6">
    <source>
        <dbReference type="Proteomes" id="UP000007882"/>
    </source>
</evidence>
<dbReference type="HOGENOM" id="CLU_148034_0_0_11"/>
<dbReference type="Proteomes" id="UP000007882">
    <property type="component" value="Chromosome"/>
</dbReference>
<keyword evidence="2" id="KW-0238">DNA-binding</keyword>
<keyword evidence="1" id="KW-0805">Transcription regulation</keyword>
<dbReference type="PRINTS" id="PR00038">
    <property type="entry name" value="HTHLUXR"/>
</dbReference>
<dbReference type="Pfam" id="PF00196">
    <property type="entry name" value="GerE"/>
    <property type="match status" value="1"/>
</dbReference>
<dbReference type="PROSITE" id="PS50043">
    <property type="entry name" value="HTH_LUXR_2"/>
    <property type="match status" value="1"/>
</dbReference>
<proteinExistence type="predicted"/>
<feature type="domain" description="HTH luxR-type" evidence="4">
    <location>
        <begin position="35"/>
        <end position="100"/>
    </location>
</feature>
<dbReference type="PROSITE" id="PS00622">
    <property type="entry name" value="HTH_LUXR_1"/>
    <property type="match status" value="1"/>
</dbReference>
<dbReference type="InterPro" id="IPR000792">
    <property type="entry name" value="Tscrpt_reg_LuxR_C"/>
</dbReference>
<sequence length="104" mass="11612">MRAARDTFDSLGTTPWGDLARQELRASGATSQRHTVEAHDLLTPQELQIAQMAADGMTNREIGERLYLSHRTVSTHLRRIFPKLGVTSRTQLGAMVRSRASRPV</sequence>
<evidence type="ECO:0000256" key="2">
    <source>
        <dbReference type="ARBA" id="ARBA00023125"/>
    </source>
</evidence>
<dbReference type="SUPFAM" id="SSF46894">
    <property type="entry name" value="C-terminal effector domain of the bipartite response regulators"/>
    <property type="match status" value="1"/>
</dbReference>
<evidence type="ECO:0000313" key="5">
    <source>
        <dbReference type="EMBL" id="BAL88098.1"/>
    </source>
</evidence>
<dbReference type="AlphaFoldDB" id="I0H511"/>
<dbReference type="PANTHER" id="PTHR44688:SF16">
    <property type="entry name" value="DNA-BINDING TRANSCRIPTIONAL ACTIVATOR DEVR_DOSR"/>
    <property type="match status" value="1"/>
</dbReference>
<keyword evidence="6" id="KW-1185">Reference proteome</keyword>
<gene>
    <name evidence="5" type="ordered locus">AMIS_28780</name>
</gene>
<dbReference type="GO" id="GO:0006355">
    <property type="term" value="P:regulation of DNA-templated transcription"/>
    <property type="evidence" value="ECO:0007669"/>
    <property type="project" value="InterPro"/>
</dbReference>